<dbReference type="EMBL" id="CP024768">
    <property type="protein sequence ID" value="QGY28822.1"/>
    <property type="molecule type" value="Genomic_DNA"/>
</dbReference>
<feature type="transmembrane region" description="Helical" evidence="1">
    <location>
        <begin position="45"/>
        <end position="66"/>
    </location>
</feature>
<proteinExistence type="predicted"/>
<dbReference type="AlphaFoldDB" id="A0A6B9FXQ5"/>
<keyword evidence="1" id="KW-0472">Membrane</keyword>
<organism evidence="2 3">
    <name type="scientific">Pantoea cypripedii</name>
    <name type="common">Pectobacterium cypripedii</name>
    <name type="synonym">Erwinia cypripedii</name>
    <dbReference type="NCBI Taxonomy" id="55209"/>
    <lineage>
        <taxon>Bacteria</taxon>
        <taxon>Pseudomonadati</taxon>
        <taxon>Pseudomonadota</taxon>
        <taxon>Gammaproteobacteria</taxon>
        <taxon>Enterobacterales</taxon>
        <taxon>Erwiniaceae</taxon>
        <taxon>Pantoea</taxon>
    </lineage>
</organism>
<reference evidence="2 3" key="1">
    <citation type="submission" date="2017-11" db="EMBL/GenBank/DDBJ databases">
        <title>Genome sequence of Pantoea cypripedii NE1.</title>
        <authorList>
            <person name="Nascimento F.X."/>
        </authorList>
    </citation>
    <scope>NUCLEOTIDE SEQUENCE [LARGE SCALE GENOMIC DNA]</scope>
    <source>
        <strain evidence="2 3">NE1</strain>
    </source>
</reference>
<keyword evidence="1" id="KW-1133">Transmembrane helix</keyword>
<evidence type="ECO:0000313" key="3">
    <source>
        <dbReference type="Proteomes" id="UP000502005"/>
    </source>
</evidence>
<evidence type="ECO:0000313" key="2">
    <source>
        <dbReference type="EMBL" id="QGY28822.1"/>
    </source>
</evidence>
<sequence>MNGFVSGTPRRRFLVNLIWLFTILPLSNQAAPCSPMNTHGWLGVLSWVFMLIGAYAFYSGLFRFYVWFNSK</sequence>
<gene>
    <name evidence="2" type="ORF">CUN67_07720</name>
</gene>
<name>A0A6B9FXQ5_PANCY</name>
<protein>
    <submittedName>
        <fullName evidence="2">Uncharacterized protein</fullName>
    </submittedName>
</protein>
<accession>A0A6B9FXQ5</accession>
<dbReference type="Proteomes" id="UP000502005">
    <property type="component" value="Chromosome"/>
</dbReference>
<evidence type="ECO:0000256" key="1">
    <source>
        <dbReference type="SAM" id="Phobius"/>
    </source>
</evidence>
<keyword evidence="1" id="KW-0812">Transmembrane</keyword>